<protein>
    <recommendedName>
        <fullName evidence="3">DUF2274 domain-containing protein</fullName>
    </recommendedName>
</protein>
<dbReference type="OrthoDB" id="9803810at2"/>
<evidence type="ECO:0008006" key="3">
    <source>
        <dbReference type="Google" id="ProtNLM"/>
    </source>
</evidence>
<keyword evidence="2" id="KW-1185">Reference proteome</keyword>
<evidence type="ECO:0000313" key="2">
    <source>
        <dbReference type="Proteomes" id="UP000198339"/>
    </source>
</evidence>
<dbReference type="EMBL" id="FZPA01000008">
    <property type="protein sequence ID" value="SNS93263.1"/>
    <property type="molecule type" value="Genomic_DNA"/>
</dbReference>
<accession>A0A239IJQ8</accession>
<proteinExistence type="predicted"/>
<organism evidence="1 2">
    <name type="scientific">Sphingopyxis indica</name>
    <dbReference type="NCBI Taxonomy" id="436663"/>
    <lineage>
        <taxon>Bacteria</taxon>
        <taxon>Pseudomonadati</taxon>
        <taxon>Pseudomonadota</taxon>
        <taxon>Alphaproteobacteria</taxon>
        <taxon>Sphingomonadales</taxon>
        <taxon>Sphingomonadaceae</taxon>
        <taxon>Sphingopyxis</taxon>
    </lineage>
</organism>
<evidence type="ECO:0000313" key="1">
    <source>
        <dbReference type="EMBL" id="SNS93263.1"/>
    </source>
</evidence>
<dbReference type="Pfam" id="PF10038">
    <property type="entry name" value="DUF2274"/>
    <property type="match status" value="1"/>
</dbReference>
<dbReference type="Proteomes" id="UP000198339">
    <property type="component" value="Unassembled WGS sequence"/>
</dbReference>
<name>A0A239IJQ8_9SPHN</name>
<dbReference type="AlphaFoldDB" id="A0A239IJQ8"/>
<gene>
    <name evidence="1" type="ORF">SAMN06295955_1088</name>
</gene>
<dbReference type="RefSeq" id="WP_089216144.1">
    <property type="nucleotide sequence ID" value="NZ_FZPA01000008.1"/>
</dbReference>
<sequence length="83" mass="9333">MTKLKLGAIAEDKPVKVSLELPGKLFRDLQDYGEILARQEGVTAPDPAKLIVAMLQRFIQTDRGFARARKMKDPSTHENRPQS</sequence>
<reference evidence="1 2" key="1">
    <citation type="submission" date="2017-06" db="EMBL/GenBank/DDBJ databases">
        <authorList>
            <person name="Kim H.J."/>
            <person name="Triplett B.A."/>
        </authorList>
    </citation>
    <scope>NUCLEOTIDE SEQUENCE [LARGE SCALE GENOMIC DNA]</scope>
    <source>
        <strain evidence="1 2">DS15</strain>
    </source>
</reference>
<dbReference type="InterPro" id="IPR018733">
    <property type="entry name" value="DUF2274"/>
</dbReference>